<dbReference type="EMBL" id="FRCX01000010">
    <property type="protein sequence ID" value="SHN40295.1"/>
    <property type="molecule type" value="Genomic_DNA"/>
</dbReference>
<evidence type="ECO:0000256" key="1">
    <source>
        <dbReference type="SAM" id="Phobius"/>
    </source>
</evidence>
<dbReference type="AlphaFoldDB" id="A0A1M7R5H4"/>
<proteinExistence type="predicted"/>
<evidence type="ECO:0000313" key="2">
    <source>
        <dbReference type="EMBL" id="SHN40295.1"/>
    </source>
</evidence>
<dbReference type="Proteomes" id="UP000184339">
    <property type="component" value="Unassembled WGS sequence"/>
</dbReference>
<accession>A0A1M7R5H4</accession>
<sequence>MKDRFALLLSGLVAAVLSGASWHWWGQDGTMMVMAVLLLACAVDNGMLRRQVRYLLAERERREKKGALRHLMGRLIALREKKGRD</sequence>
<keyword evidence="1" id="KW-0472">Membrane</keyword>
<evidence type="ECO:0000313" key="3">
    <source>
        <dbReference type="Proteomes" id="UP000184339"/>
    </source>
</evidence>
<keyword evidence="3" id="KW-1185">Reference proteome</keyword>
<gene>
    <name evidence="2" type="ORF">SAMN05192549_110197</name>
</gene>
<reference evidence="3" key="1">
    <citation type="submission" date="2016-11" db="EMBL/GenBank/DDBJ databases">
        <authorList>
            <person name="Varghese N."/>
            <person name="Submissions S."/>
        </authorList>
    </citation>
    <scope>NUCLEOTIDE SEQUENCE [LARGE SCALE GENOMIC DNA]</scope>
    <source>
        <strain evidence="3">Sac-22</strain>
    </source>
</reference>
<dbReference type="RefSeq" id="WP_072787507.1">
    <property type="nucleotide sequence ID" value="NZ_FRCX01000010.1"/>
</dbReference>
<organism evidence="2 3">
    <name type="scientific">Duganella sacchari</name>
    <dbReference type="NCBI Taxonomy" id="551987"/>
    <lineage>
        <taxon>Bacteria</taxon>
        <taxon>Pseudomonadati</taxon>
        <taxon>Pseudomonadota</taxon>
        <taxon>Betaproteobacteria</taxon>
        <taxon>Burkholderiales</taxon>
        <taxon>Oxalobacteraceae</taxon>
        <taxon>Telluria group</taxon>
        <taxon>Duganella</taxon>
    </lineage>
</organism>
<keyword evidence="1" id="KW-0812">Transmembrane</keyword>
<protein>
    <submittedName>
        <fullName evidence="2">Uncharacterized protein</fullName>
    </submittedName>
</protein>
<name>A0A1M7R5H4_9BURK</name>
<keyword evidence="1" id="KW-1133">Transmembrane helix</keyword>
<feature type="transmembrane region" description="Helical" evidence="1">
    <location>
        <begin position="29"/>
        <end position="48"/>
    </location>
</feature>